<evidence type="ECO:0000313" key="3">
    <source>
        <dbReference type="EMBL" id="ABJ83413.1"/>
    </source>
</evidence>
<keyword evidence="1 2" id="KW-0732">Signal</keyword>
<dbReference type="InterPro" id="IPR028994">
    <property type="entry name" value="Integrin_alpha_N"/>
</dbReference>
<dbReference type="InterPro" id="IPR013517">
    <property type="entry name" value="FG-GAP"/>
</dbReference>
<sequence precursor="true">MLRILLVLLVAALSAADFPQWKESTVTSSLKMGYQLVAVDLNRDGRPDLIAVDERGTELAWYENPTWERHVIIRDVPRTINLDVYDTDGDGIPEIAMGHNFETVPEKSIGNVLILKSGPDPRQPWTAREIDRIPTVHRLRWIDLKGDGKKVLLVAPMIGAKATPPEYADTVPVYLYRPGEWKRELYTALPRGILHSITPVHWQGRGEQLMTADFLGIRVFLPQGPVEISKGDPRPCPQCGSSEIKIGRLGKRRFIAAIEPWHGNQVVVYTEEGRAWKRHVLEDGMINGHALAVGDLNGDGRDEIVAGFRGAGFQLYIFTADDATGSRWTRRILDSGGMAAADCKIADFNGDGRPAIACSGASTANVKLYSPR</sequence>
<dbReference type="KEGG" id="sus:Acid_2424"/>
<dbReference type="AlphaFoldDB" id="Q025B3"/>
<name>Q025B3_SOLUE</name>
<feature type="signal peptide" evidence="2">
    <location>
        <begin position="1"/>
        <end position="15"/>
    </location>
</feature>
<dbReference type="eggNOG" id="ENOG502Z9N3">
    <property type="taxonomic scope" value="Bacteria"/>
</dbReference>
<dbReference type="PANTHER" id="PTHR44103:SF1">
    <property type="entry name" value="PROPROTEIN CONVERTASE P"/>
    <property type="match status" value="1"/>
</dbReference>
<dbReference type="Gene3D" id="2.130.10.130">
    <property type="entry name" value="Integrin alpha, N-terminal"/>
    <property type="match status" value="1"/>
</dbReference>
<protein>
    <submittedName>
        <fullName evidence="3">FG-GAP repeat protein</fullName>
    </submittedName>
</protein>
<evidence type="ECO:0000256" key="2">
    <source>
        <dbReference type="SAM" id="SignalP"/>
    </source>
</evidence>
<dbReference type="SUPFAM" id="SSF69318">
    <property type="entry name" value="Integrin alpha N-terminal domain"/>
    <property type="match status" value="1"/>
</dbReference>
<reference evidence="3" key="1">
    <citation type="submission" date="2006-10" db="EMBL/GenBank/DDBJ databases">
        <title>Complete sequence of Solibacter usitatus Ellin6076.</title>
        <authorList>
            <consortium name="US DOE Joint Genome Institute"/>
            <person name="Copeland A."/>
            <person name="Lucas S."/>
            <person name="Lapidus A."/>
            <person name="Barry K."/>
            <person name="Detter J.C."/>
            <person name="Glavina del Rio T."/>
            <person name="Hammon N."/>
            <person name="Israni S."/>
            <person name="Dalin E."/>
            <person name="Tice H."/>
            <person name="Pitluck S."/>
            <person name="Thompson L.S."/>
            <person name="Brettin T."/>
            <person name="Bruce D."/>
            <person name="Han C."/>
            <person name="Tapia R."/>
            <person name="Gilna P."/>
            <person name="Schmutz J."/>
            <person name="Larimer F."/>
            <person name="Land M."/>
            <person name="Hauser L."/>
            <person name="Kyrpides N."/>
            <person name="Mikhailova N."/>
            <person name="Janssen P.H."/>
            <person name="Kuske C.R."/>
            <person name="Richardson P."/>
        </authorList>
    </citation>
    <scope>NUCLEOTIDE SEQUENCE</scope>
    <source>
        <strain evidence="3">Ellin6076</strain>
    </source>
</reference>
<dbReference type="PANTHER" id="PTHR44103">
    <property type="entry name" value="PROPROTEIN CONVERTASE P"/>
    <property type="match status" value="1"/>
</dbReference>
<dbReference type="EMBL" id="CP000473">
    <property type="protein sequence ID" value="ABJ83413.1"/>
    <property type="molecule type" value="Genomic_DNA"/>
</dbReference>
<dbReference type="OrthoDB" id="95664at2"/>
<evidence type="ECO:0000256" key="1">
    <source>
        <dbReference type="ARBA" id="ARBA00022729"/>
    </source>
</evidence>
<feature type="chain" id="PRO_5013334249" evidence="2">
    <location>
        <begin position="16"/>
        <end position="372"/>
    </location>
</feature>
<dbReference type="HOGENOM" id="CLU_675889_0_0_0"/>
<gene>
    <name evidence="3" type="ordered locus">Acid_2424</name>
</gene>
<dbReference type="Pfam" id="PF13517">
    <property type="entry name" value="FG-GAP_3"/>
    <property type="match status" value="2"/>
</dbReference>
<dbReference type="InParanoid" id="Q025B3"/>
<accession>Q025B3</accession>
<proteinExistence type="predicted"/>
<organism evidence="3">
    <name type="scientific">Solibacter usitatus (strain Ellin6076)</name>
    <dbReference type="NCBI Taxonomy" id="234267"/>
    <lineage>
        <taxon>Bacteria</taxon>
        <taxon>Pseudomonadati</taxon>
        <taxon>Acidobacteriota</taxon>
        <taxon>Terriglobia</taxon>
        <taxon>Bryobacterales</taxon>
        <taxon>Solibacteraceae</taxon>
        <taxon>Candidatus Solibacter</taxon>
    </lineage>
</organism>
<dbReference type="STRING" id="234267.Acid_2424"/>